<comment type="similarity">
    <text evidence="1">Belongs to the transposase IS21/IS408/IS1162 family.</text>
</comment>
<feature type="domain" description="Integrase catalytic" evidence="2">
    <location>
        <begin position="131"/>
        <end position="326"/>
    </location>
</feature>
<dbReference type="InterPro" id="IPR036397">
    <property type="entry name" value="RNaseH_sf"/>
</dbReference>
<proteinExistence type="inferred from homology"/>
<name>A0A3B0URW8_9ZZZZ</name>
<accession>A0A3B0URW8</accession>
<dbReference type="InterPro" id="IPR054353">
    <property type="entry name" value="IstA-like_C"/>
</dbReference>
<reference evidence="3" key="1">
    <citation type="submission" date="2018-06" db="EMBL/GenBank/DDBJ databases">
        <authorList>
            <person name="Zhirakovskaya E."/>
        </authorList>
    </citation>
    <scope>NUCLEOTIDE SEQUENCE</scope>
</reference>
<evidence type="ECO:0000313" key="3">
    <source>
        <dbReference type="EMBL" id="VAW22824.1"/>
    </source>
</evidence>
<sequence>MIKEIIRLKTEDLSNSRIAKALNLSRPTVIKYVKQFEASGFSLHELSKLSNQELHEFFEATATPLRAEGNIRFIELIEFFPYVERELRKTGVTRQILWEEYKNKHPGGVMYSRFCFHFQAWCKQNGAYMHIEHKAGDKLYVDYAGKKLSFIDRATGEIKEAEVFVATLGASQLTYVEATISQSLPDFLHSLQGAFHYFGGVTSAVVPDNLKAAVAKSNKYEPTITERLAGFASHYGTTTYPARVRKPKDKALVEGAVKIVYHRIYAAIRGKEFYSLDALNKAIKEALEGYNNIHFQGKNYSRRDLFEELERDVLKPLPAMAYELKEYKLATAQKNSHVYLGKDKHYYSVPYAYIGKKVKLAFTRRVVEVYYNHKRIALHQRDYAPYKYTTTKSHLPSSHQFMSEWCPEKFIRWAAGVGPSTEAYIKKVLEVKQYPEQGYKSCLGVLGFVKRVGKERLEKACARALHFEAYSYQTIKNILEKGLDSLAPNNNTLKIPFHSNIREEGYYK</sequence>
<dbReference type="PANTHER" id="PTHR35004">
    <property type="entry name" value="TRANSPOSASE RV3428C-RELATED"/>
    <property type="match status" value="1"/>
</dbReference>
<dbReference type="PROSITE" id="PS50994">
    <property type="entry name" value="INTEGRASE"/>
    <property type="match status" value="1"/>
</dbReference>
<dbReference type="Pfam" id="PF22483">
    <property type="entry name" value="Mu-transpos_C_2"/>
    <property type="match status" value="1"/>
</dbReference>
<dbReference type="PANTHER" id="PTHR35004:SF8">
    <property type="entry name" value="TRANSPOSASE RV3428C-RELATED"/>
    <property type="match status" value="1"/>
</dbReference>
<dbReference type="GO" id="GO:0015074">
    <property type="term" value="P:DNA integration"/>
    <property type="evidence" value="ECO:0007669"/>
    <property type="project" value="InterPro"/>
</dbReference>
<dbReference type="Pfam" id="PF13412">
    <property type="entry name" value="HTH_24"/>
    <property type="match status" value="1"/>
</dbReference>
<gene>
    <name evidence="3" type="ORF">MNBD_BACTEROID01-1946</name>
</gene>
<dbReference type="EMBL" id="UOEP01000179">
    <property type="protein sequence ID" value="VAW22824.1"/>
    <property type="molecule type" value="Genomic_DNA"/>
</dbReference>
<dbReference type="Gene3D" id="3.30.420.10">
    <property type="entry name" value="Ribonuclease H-like superfamily/Ribonuclease H"/>
    <property type="match status" value="1"/>
</dbReference>
<evidence type="ECO:0000259" key="2">
    <source>
        <dbReference type="PROSITE" id="PS50994"/>
    </source>
</evidence>
<organism evidence="3">
    <name type="scientific">hydrothermal vent metagenome</name>
    <dbReference type="NCBI Taxonomy" id="652676"/>
    <lineage>
        <taxon>unclassified sequences</taxon>
        <taxon>metagenomes</taxon>
        <taxon>ecological metagenomes</taxon>
    </lineage>
</organism>
<dbReference type="AlphaFoldDB" id="A0A3B0URW8"/>
<protein>
    <submittedName>
        <fullName evidence="3">Mobile element protein</fullName>
    </submittedName>
</protein>
<dbReference type="InterPro" id="IPR001584">
    <property type="entry name" value="Integrase_cat-core"/>
</dbReference>
<evidence type="ECO:0000256" key="1">
    <source>
        <dbReference type="ARBA" id="ARBA00009277"/>
    </source>
</evidence>
<dbReference type="NCBIfam" id="NF033546">
    <property type="entry name" value="transpos_IS21"/>
    <property type="match status" value="1"/>
</dbReference>
<dbReference type="GO" id="GO:0003676">
    <property type="term" value="F:nucleic acid binding"/>
    <property type="evidence" value="ECO:0007669"/>
    <property type="project" value="InterPro"/>
</dbReference>